<organism evidence="1 2">
    <name type="scientific">Acanthopleuribacter pedis</name>
    <dbReference type="NCBI Taxonomy" id="442870"/>
    <lineage>
        <taxon>Bacteria</taxon>
        <taxon>Pseudomonadati</taxon>
        <taxon>Acidobacteriota</taxon>
        <taxon>Holophagae</taxon>
        <taxon>Acanthopleuribacterales</taxon>
        <taxon>Acanthopleuribacteraceae</taxon>
        <taxon>Acanthopleuribacter</taxon>
    </lineage>
</organism>
<sequence>MATTADGCSAAVRHQVTRTPGQLAVAVENEALALCDLNGVFQLRARAGRGAGGPYNYHWTLISGPAEGGTFDNPDSEAPRFTPLGNGVYRFQVSVTDRNGAEQSASAKLFRFDNDLNGDGCVDDADQAMRFAAWGARTLAAEQDVDGSGTVRVLDLLISRACY</sequence>
<dbReference type="AlphaFoldDB" id="A0A8J7QK58"/>
<evidence type="ECO:0000313" key="1">
    <source>
        <dbReference type="EMBL" id="MBO1321470.1"/>
    </source>
</evidence>
<name>A0A8J7QK58_9BACT</name>
<reference evidence="1" key="1">
    <citation type="submission" date="2021-03" db="EMBL/GenBank/DDBJ databases">
        <authorList>
            <person name="Wang G."/>
        </authorList>
    </citation>
    <scope>NUCLEOTIDE SEQUENCE</scope>
    <source>
        <strain evidence="1">KCTC 12899</strain>
    </source>
</reference>
<keyword evidence="2" id="KW-1185">Reference proteome</keyword>
<gene>
    <name evidence="1" type="ORF">J3U88_23510</name>
</gene>
<accession>A0A8J7QK58</accession>
<evidence type="ECO:0000313" key="2">
    <source>
        <dbReference type="Proteomes" id="UP000664417"/>
    </source>
</evidence>
<dbReference type="Proteomes" id="UP000664417">
    <property type="component" value="Unassembled WGS sequence"/>
</dbReference>
<dbReference type="Pfam" id="PF22352">
    <property type="entry name" value="K319L-like_PKD"/>
    <property type="match status" value="1"/>
</dbReference>
<dbReference type="InterPro" id="IPR013783">
    <property type="entry name" value="Ig-like_fold"/>
</dbReference>
<dbReference type="RefSeq" id="WP_207861444.1">
    <property type="nucleotide sequence ID" value="NZ_JAFREP010000024.1"/>
</dbReference>
<comment type="caution">
    <text evidence="1">The sequence shown here is derived from an EMBL/GenBank/DDBJ whole genome shotgun (WGS) entry which is preliminary data.</text>
</comment>
<protein>
    <submittedName>
        <fullName evidence="1">Uncharacterized protein</fullName>
    </submittedName>
</protein>
<proteinExistence type="predicted"/>
<dbReference type="Gene3D" id="2.60.40.10">
    <property type="entry name" value="Immunoglobulins"/>
    <property type="match status" value="1"/>
</dbReference>
<dbReference type="EMBL" id="JAFREP010000024">
    <property type="protein sequence ID" value="MBO1321470.1"/>
    <property type="molecule type" value="Genomic_DNA"/>
</dbReference>